<dbReference type="GO" id="GO:0003677">
    <property type="term" value="F:DNA binding"/>
    <property type="evidence" value="ECO:0007669"/>
    <property type="project" value="UniProtKB-KW"/>
</dbReference>
<accession>I0WL13</accession>
<dbReference type="PROSITE" id="PS50043">
    <property type="entry name" value="HTH_LUXR_2"/>
    <property type="match status" value="1"/>
</dbReference>
<protein>
    <submittedName>
        <fullName evidence="5">LuxR family transcriptional regulator</fullName>
    </submittedName>
</protein>
<evidence type="ECO:0000313" key="6">
    <source>
        <dbReference type="Proteomes" id="UP000006447"/>
    </source>
</evidence>
<dbReference type="Gene3D" id="1.10.10.10">
    <property type="entry name" value="Winged helix-like DNA-binding domain superfamily/Winged helix DNA-binding domain"/>
    <property type="match status" value="1"/>
</dbReference>
<dbReference type="PRINTS" id="PR00038">
    <property type="entry name" value="HTHLUXR"/>
</dbReference>
<feature type="domain" description="HTH luxR-type" evidence="4">
    <location>
        <begin position="299"/>
        <end position="364"/>
    </location>
</feature>
<sequence length="374" mass="39660">MKAAVSLLGRLRNDFGLGPEPPSDTRKVSPGLVLALLDEATEAALSALSTIVSDKKVSFGRLLVEIRDVRHRLHSSPSSSAVVGAADFAGAVRRLRGAETVAGLSRSVCAEAAAMTGLDRVLLSEVHSNAWTIVETQFERGAAPEIDSLATAPIEPDSPEGRAVQKRTAVLVLPDRQSPAANPINLASASYFGAGGYVVAPIAVSTGVIGLIHASRADDRNPSIAERDLLDAFAGSFGTLFERAMVSERLTKQKRLIVERLEQESREAEVLSNSEVALGKPRAAGAASFSPAALPSHCNAPGLEELTGREREVFQLLTAGKSNTEIADVLVISVFTVKSHVKKILRKLGAMNRSEAIYRYLEMAKSDASSGRTT</sequence>
<name>I0WL13_RHOOP</name>
<dbReference type="SUPFAM" id="SSF55781">
    <property type="entry name" value="GAF domain-like"/>
    <property type="match status" value="1"/>
</dbReference>
<comment type="caution">
    <text evidence="5">The sequence shown here is derived from an EMBL/GenBank/DDBJ whole genome shotgun (WGS) entry which is preliminary data.</text>
</comment>
<dbReference type="Pfam" id="PF00196">
    <property type="entry name" value="GerE"/>
    <property type="match status" value="1"/>
</dbReference>
<dbReference type="Gene3D" id="3.30.450.40">
    <property type="match status" value="1"/>
</dbReference>
<keyword evidence="1" id="KW-0805">Transcription regulation</keyword>
<proteinExistence type="predicted"/>
<dbReference type="GO" id="GO:0006355">
    <property type="term" value="P:regulation of DNA-templated transcription"/>
    <property type="evidence" value="ECO:0007669"/>
    <property type="project" value="InterPro"/>
</dbReference>
<evidence type="ECO:0000256" key="1">
    <source>
        <dbReference type="ARBA" id="ARBA00023015"/>
    </source>
</evidence>
<dbReference type="InterPro" id="IPR029016">
    <property type="entry name" value="GAF-like_dom_sf"/>
</dbReference>
<dbReference type="SMART" id="SM00421">
    <property type="entry name" value="HTH_LUXR"/>
    <property type="match status" value="1"/>
</dbReference>
<dbReference type="PATRIC" id="fig|1165867.3.peg.5351"/>
<dbReference type="CDD" id="cd06170">
    <property type="entry name" value="LuxR_C_like"/>
    <property type="match status" value="1"/>
</dbReference>
<reference evidence="5 6" key="1">
    <citation type="journal article" date="2012" name="J. Bacteriol.">
        <title>Draft genome sequence of the nitrophenol-degrading actinomycete Rhodococcus imtechensis RKJ300.</title>
        <authorList>
            <person name="Vikram S."/>
            <person name="Kumar S."/>
            <person name="Subramanian S."/>
            <person name="Raghava G.P."/>
        </authorList>
    </citation>
    <scope>NUCLEOTIDE SEQUENCE [LARGE SCALE GENOMIC DNA]</scope>
    <source>
        <strain evidence="5 6">RKJ300</strain>
    </source>
</reference>
<keyword evidence="3" id="KW-0804">Transcription</keyword>
<dbReference type="AlphaFoldDB" id="I0WL13"/>
<evidence type="ECO:0000259" key="4">
    <source>
        <dbReference type="PROSITE" id="PS50043"/>
    </source>
</evidence>
<dbReference type="InterPro" id="IPR000792">
    <property type="entry name" value="Tscrpt_reg_LuxR_C"/>
</dbReference>
<evidence type="ECO:0000313" key="5">
    <source>
        <dbReference type="EMBL" id="EID77079.1"/>
    </source>
</evidence>
<dbReference type="InterPro" id="IPR016032">
    <property type="entry name" value="Sig_transdc_resp-reg_C-effctor"/>
</dbReference>
<organism evidence="5 6">
    <name type="scientific">Rhodococcus opacus RKJ300 = JCM 13270</name>
    <dbReference type="NCBI Taxonomy" id="1165867"/>
    <lineage>
        <taxon>Bacteria</taxon>
        <taxon>Bacillati</taxon>
        <taxon>Actinomycetota</taxon>
        <taxon>Actinomycetes</taxon>
        <taxon>Mycobacteriales</taxon>
        <taxon>Nocardiaceae</taxon>
        <taxon>Rhodococcus</taxon>
    </lineage>
</organism>
<dbReference type="EMBL" id="AJJH01000141">
    <property type="protein sequence ID" value="EID77079.1"/>
    <property type="molecule type" value="Genomic_DNA"/>
</dbReference>
<evidence type="ECO:0000256" key="3">
    <source>
        <dbReference type="ARBA" id="ARBA00023163"/>
    </source>
</evidence>
<dbReference type="SUPFAM" id="SSF46894">
    <property type="entry name" value="C-terminal effector domain of the bipartite response regulators"/>
    <property type="match status" value="1"/>
</dbReference>
<evidence type="ECO:0000256" key="2">
    <source>
        <dbReference type="ARBA" id="ARBA00023125"/>
    </source>
</evidence>
<dbReference type="Proteomes" id="UP000006447">
    <property type="component" value="Unassembled WGS sequence"/>
</dbReference>
<dbReference type="PANTHER" id="PTHR44688:SF16">
    <property type="entry name" value="DNA-BINDING TRANSCRIPTIONAL ACTIVATOR DEVR_DOSR"/>
    <property type="match status" value="1"/>
</dbReference>
<dbReference type="InterPro" id="IPR036388">
    <property type="entry name" value="WH-like_DNA-bd_sf"/>
</dbReference>
<gene>
    <name evidence="5" type="ORF">W59_26181</name>
</gene>
<keyword evidence="2" id="KW-0238">DNA-binding</keyword>
<dbReference type="PANTHER" id="PTHR44688">
    <property type="entry name" value="DNA-BINDING TRANSCRIPTIONAL ACTIVATOR DEVR_DOSR"/>
    <property type="match status" value="1"/>
</dbReference>